<evidence type="ECO:0008006" key="4">
    <source>
        <dbReference type="Google" id="ProtNLM"/>
    </source>
</evidence>
<proteinExistence type="predicted"/>
<reference evidence="2 3" key="1">
    <citation type="submission" date="2018-04" db="EMBL/GenBank/DDBJ databases">
        <authorList>
            <person name="Vogel A."/>
        </authorList>
    </citation>
    <scope>NUCLEOTIDE SEQUENCE [LARGE SCALE GENOMIC DNA]</scope>
</reference>
<protein>
    <recommendedName>
        <fullName evidence="4">Retrotransposon gag domain-containing protein</fullName>
    </recommendedName>
</protein>
<dbReference type="OrthoDB" id="2272416at2759"/>
<name>A0A484KD61_9ASTE</name>
<gene>
    <name evidence="2" type="ORF">CCAM_LOCUS1552</name>
</gene>
<feature type="region of interest" description="Disordered" evidence="1">
    <location>
        <begin position="1"/>
        <end position="41"/>
    </location>
</feature>
<organism evidence="2 3">
    <name type="scientific">Cuscuta campestris</name>
    <dbReference type="NCBI Taxonomy" id="132261"/>
    <lineage>
        <taxon>Eukaryota</taxon>
        <taxon>Viridiplantae</taxon>
        <taxon>Streptophyta</taxon>
        <taxon>Embryophyta</taxon>
        <taxon>Tracheophyta</taxon>
        <taxon>Spermatophyta</taxon>
        <taxon>Magnoliopsida</taxon>
        <taxon>eudicotyledons</taxon>
        <taxon>Gunneridae</taxon>
        <taxon>Pentapetalae</taxon>
        <taxon>asterids</taxon>
        <taxon>lamiids</taxon>
        <taxon>Solanales</taxon>
        <taxon>Convolvulaceae</taxon>
        <taxon>Cuscuteae</taxon>
        <taxon>Cuscuta</taxon>
        <taxon>Cuscuta subgen. Grammica</taxon>
        <taxon>Cuscuta sect. Cleistogrammica</taxon>
    </lineage>
</organism>
<dbReference type="AlphaFoldDB" id="A0A484KD61"/>
<accession>A0A484KD61</accession>
<feature type="compositionally biased region" description="Low complexity" evidence="1">
    <location>
        <begin position="30"/>
        <end position="41"/>
    </location>
</feature>
<evidence type="ECO:0000256" key="1">
    <source>
        <dbReference type="SAM" id="MobiDB-lite"/>
    </source>
</evidence>
<dbReference type="EMBL" id="OOIL02000049">
    <property type="protein sequence ID" value="VFQ59776.1"/>
    <property type="molecule type" value="Genomic_DNA"/>
</dbReference>
<evidence type="ECO:0000313" key="2">
    <source>
        <dbReference type="EMBL" id="VFQ59776.1"/>
    </source>
</evidence>
<dbReference type="Proteomes" id="UP000595140">
    <property type="component" value="Unassembled WGS sequence"/>
</dbReference>
<evidence type="ECO:0000313" key="3">
    <source>
        <dbReference type="Proteomes" id="UP000595140"/>
    </source>
</evidence>
<keyword evidence="3" id="KW-1185">Reference proteome</keyword>
<sequence>MSQAPEHGQAGPMGEQEHVSVHTEASSFTPQQEVPEPQVLQPSAVPQAIPFLQPQLVANMLQFLQQMAGAYVPPPQSPPPVVMVTTEKLKKNEAEEFRGDQIADPIVAKRWLERTGRVLGTLRVPMEQRGDLAIALLQDATYDWW</sequence>